<dbReference type="GO" id="GO:0005739">
    <property type="term" value="C:mitochondrion"/>
    <property type="evidence" value="ECO:0007669"/>
    <property type="project" value="UniProtKB-SubCell"/>
</dbReference>
<evidence type="ECO:0000313" key="5">
    <source>
        <dbReference type="EMBL" id="GKV06779.1"/>
    </source>
</evidence>
<evidence type="ECO:0000313" key="6">
    <source>
        <dbReference type="Proteomes" id="UP001054252"/>
    </source>
</evidence>
<keyword evidence="3" id="KW-0496">Mitochondrion</keyword>
<dbReference type="EMBL" id="BPVZ01000026">
    <property type="protein sequence ID" value="GKV06779.1"/>
    <property type="molecule type" value="Genomic_DNA"/>
</dbReference>
<feature type="domain" description="Band 7" evidence="4">
    <location>
        <begin position="61"/>
        <end position="219"/>
    </location>
</feature>
<dbReference type="PANTHER" id="PTHR43327">
    <property type="entry name" value="STOMATIN-LIKE PROTEIN 2, MITOCHONDRIAL"/>
    <property type="match status" value="1"/>
</dbReference>
<dbReference type="GO" id="GO:0007005">
    <property type="term" value="P:mitochondrion organization"/>
    <property type="evidence" value="ECO:0007669"/>
    <property type="project" value="TreeGrafter"/>
</dbReference>
<dbReference type="Pfam" id="PF16200">
    <property type="entry name" value="Band_7_C"/>
    <property type="match status" value="1"/>
</dbReference>
<gene>
    <name evidence="5" type="ORF">SLEP1_g18623</name>
</gene>
<reference evidence="5 6" key="1">
    <citation type="journal article" date="2021" name="Commun. Biol.">
        <title>The genome of Shorea leprosula (Dipterocarpaceae) highlights the ecological relevance of drought in aseasonal tropical rainforests.</title>
        <authorList>
            <person name="Ng K.K.S."/>
            <person name="Kobayashi M.J."/>
            <person name="Fawcett J.A."/>
            <person name="Hatakeyama M."/>
            <person name="Paape T."/>
            <person name="Ng C.H."/>
            <person name="Ang C.C."/>
            <person name="Tnah L.H."/>
            <person name="Lee C.T."/>
            <person name="Nishiyama T."/>
            <person name="Sese J."/>
            <person name="O'Brien M.J."/>
            <person name="Copetti D."/>
            <person name="Mohd Noor M.I."/>
            <person name="Ong R.C."/>
            <person name="Putra M."/>
            <person name="Sireger I.Z."/>
            <person name="Indrioko S."/>
            <person name="Kosugi Y."/>
            <person name="Izuno A."/>
            <person name="Isagi Y."/>
            <person name="Lee S.L."/>
            <person name="Shimizu K.K."/>
        </authorList>
    </citation>
    <scope>NUCLEOTIDE SEQUENCE [LARGE SCALE GENOMIC DNA]</scope>
    <source>
        <strain evidence="5">214</strain>
    </source>
</reference>
<name>A0AAV5J418_9ROSI</name>
<comment type="similarity">
    <text evidence="2">Belongs to the band 7/mec-2 family.</text>
</comment>
<dbReference type="PRINTS" id="PR00721">
    <property type="entry name" value="STOMATIN"/>
</dbReference>
<evidence type="ECO:0000259" key="4">
    <source>
        <dbReference type="SMART" id="SM00244"/>
    </source>
</evidence>
<sequence length="368" mass="40548">MWRANSLRTTLRCLQQSTSISSNRRLISPLAAATSTSLRHYRASRDPSYGYGYEIVPPANWGVHNVPQQKAYVVERFGKYVKTLESGLHFLVPVVDRVAYVHSLKEDTIQISDQSAITRDNVTIGIGGTLFLTIVDPVLASYGIENPIFAVRQLAVSKMRSEVGKILLDNIFEARESLNQKIVENINVDAQDWGIKCRCYEITDITIPPNMKKAMDLQAEAERKARALIIQTKSEADSTILKGEAESKRITLLSESLKESGGDKSASLMIAERYIQAFGNIAKEGTTMLLPNAPDSAANMIAQSMAMYNCLVNNASRNSSYETSSELLAGSTEDNLPRVDSLSTTAAITNAFHPSHLGFSLQKPNKNK</sequence>
<comment type="caution">
    <text evidence="5">The sequence shown here is derived from an EMBL/GenBank/DDBJ whole genome shotgun (WGS) entry which is preliminary data.</text>
</comment>
<evidence type="ECO:0000256" key="3">
    <source>
        <dbReference type="ARBA" id="ARBA00023128"/>
    </source>
</evidence>
<dbReference type="InterPro" id="IPR001107">
    <property type="entry name" value="Band_7"/>
</dbReference>
<proteinExistence type="inferred from homology"/>
<dbReference type="PANTHER" id="PTHR43327:SF10">
    <property type="entry name" value="STOMATIN-LIKE PROTEIN 2, MITOCHONDRIAL"/>
    <property type="match status" value="1"/>
</dbReference>
<accession>A0AAV5J418</accession>
<protein>
    <recommendedName>
        <fullName evidence="4">Band 7 domain-containing protein</fullName>
    </recommendedName>
</protein>
<evidence type="ECO:0000256" key="2">
    <source>
        <dbReference type="ARBA" id="ARBA00008164"/>
    </source>
</evidence>
<dbReference type="GO" id="GO:0016020">
    <property type="term" value="C:membrane"/>
    <property type="evidence" value="ECO:0007669"/>
    <property type="project" value="InterPro"/>
</dbReference>
<dbReference type="AlphaFoldDB" id="A0AAV5J418"/>
<dbReference type="Gene3D" id="3.30.479.30">
    <property type="entry name" value="Band 7 domain"/>
    <property type="match status" value="1"/>
</dbReference>
<dbReference type="InterPro" id="IPR050710">
    <property type="entry name" value="Band7/mec-2_domain"/>
</dbReference>
<comment type="subcellular location">
    <subcellularLocation>
        <location evidence="1">Mitochondrion</location>
    </subcellularLocation>
</comment>
<dbReference type="CDD" id="cd08829">
    <property type="entry name" value="SPFH_paraslipin"/>
    <property type="match status" value="1"/>
</dbReference>
<organism evidence="5 6">
    <name type="scientific">Rubroshorea leprosula</name>
    <dbReference type="NCBI Taxonomy" id="152421"/>
    <lineage>
        <taxon>Eukaryota</taxon>
        <taxon>Viridiplantae</taxon>
        <taxon>Streptophyta</taxon>
        <taxon>Embryophyta</taxon>
        <taxon>Tracheophyta</taxon>
        <taxon>Spermatophyta</taxon>
        <taxon>Magnoliopsida</taxon>
        <taxon>eudicotyledons</taxon>
        <taxon>Gunneridae</taxon>
        <taxon>Pentapetalae</taxon>
        <taxon>rosids</taxon>
        <taxon>malvids</taxon>
        <taxon>Malvales</taxon>
        <taxon>Dipterocarpaceae</taxon>
        <taxon>Rubroshorea</taxon>
    </lineage>
</organism>
<dbReference type="Proteomes" id="UP001054252">
    <property type="component" value="Unassembled WGS sequence"/>
</dbReference>
<keyword evidence="6" id="KW-1185">Reference proteome</keyword>
<evidence type="ECO:0000256" key="1">
    <source>
        <dbReference type="ARBA" id="ARBA00004173"/>
    </source>
</evidence>
<dbReference type="InterPro" id="IPR036013">
    <property type="entry name" value="Band_7/SPFH_dom_sf"/>
</dbReference>
<dbReference type="InterPro" id="IPR032435">
    <property type="entry name" value="STML2-like_C"/>
</dbReference>
<dbReference type="Pfam" id="PF01145">
    <property type="entry name" value="Band_7"/>
    <property type="match status" value="1"/>
</dbReference>
<dbReference type="SMART" id="SM00244">
    <property type="entry name" value="PHB"/>
    <property type="match status" value="1"/>
</dbReference>
<dbReference type="SUPFAM" id="SSF117892">
    <property type="entry name" value="Band 7/SPFH domain"/>
    <property type="match status" value="1"/>
</dbReference>
<dbReference type="InterPro" id="IPR001972">
    <property type="entry name" value="Stomatin_HflK_fam"/>
</dbReference>